<keyword evidence="2" id="KW-0902">Two-component regulatory system</keyword>
<reference evidence="4" key="1">
    <citation type="journal article" date="2019" name="Int. J. Syst. Evol. Microbiol.">
        <title>The Global Catalogue of Microorganisms (GCM) 10K type strain sequencing project: providing services to taxonomists for standard genome sequencing and annotation.</title>
        <authorList>
            <consortium name="The Broad Institute Genomics Platform"/>
            <consortium name="The Broad Institute Genome Sequencing Center for Infectious Disease"/>
            <person name="Wu L."/>
            <person name="Ma J."/>
        </authorList>
    </citation>
    <scope>NUCLEOTIDE SEQUENCE [LARGE SCALE GENOMIC DNA]</scope>
    <source>
        <strain evidence="4">JCM 17925</strain>
    </source>
</reference>
<comment type="caution">
    <text evidence="3">The sequence shown here is derived from an EMBL/GenBank/DDBJ whole genome shotgun (WGS) entry which is preliminary data.</text>
</comment>
<dbReference type="Proteomes" id="UP001500936">
    <property type="component" value="Unassembled WGS sequence"/>
</dbReference>
<dbReference type="PANTHER" id="PTHR45339">
    <property type="entry name" value="HYBRID SIGNAL TRANSDUCTION HISTIDINE KINASE J"/>
    <property type="match status" value="1"/>
</dbReference>
<accession>A0ABP8KGX3</accession>
<evidence type="ECO:0000256" key="2">
    <source>
        <dbReference type="ARBA" id="ARBA00023012"/>
    </source>
</evidence>
<keyword evidence="1" id="KW-0597">Phosphoprotein</keyword>
<organism evidence="3 4">
    <name type="scientific">Nibrella viscosa</name>
    <dbReference type="NCBI Taxonomy" id="1084524"/>
    <lineage>
        <taxon>Bacteria</taxon>
        <taxon>Pseudomonadati</taxon>
        <taxon>Bacteroidota</taxon>
        <taxon>Cytophagia</taxon>
        <taxon>Cytophagales</taxon>
        <taxon>Spirosomataceae</taxon>
        <taxon>Nibrella</taxon>
    </lineage>
</organism>
<evidence type="ECO:0000256" key="1">
    <source>
        <dbReference type="ARBA" id="ARBA00022553"/>
    </source>
</evidence>
<keyword evidence="4" id="KW-1185">Reference proteome</keyword>
<proteinExistence type="predicted"/>
<dbReference type="PANTHER" id="PTHR45339:SF1">
    <property type="entry name" value="HYBRID SIGNAL TRANSDUCTION HISTIDINE KINASE J"/>
    <property type="match status" value="1"/>
</dbReference>
<evidence type="ECO:0000313" key="4">
    <source>
        <dbReference type="Proteomes" id="UP001500936"/>
    </source>
</evidence>
<protein>
    <submittedName>
        <fullName evidence="3">Uncharacterized protein</fullName>
    </submittedName>
</protein>
<dbReference type="Gene3D" id="1.20.120.1530">
    <property type="match status" value="1"/>
</dbReference>
<evidence type="ECO:0000313" key="3">
    <source>
        <dbReference type="EMBL" id="GAA4406155.1"/>
    </source>
</evidence>
<dbReference type="EMBL" id="BAABHB010000004">
    <property type="protein sequence ID" value="GAA4406155.1"/>
    <property type="molecule type" value="Genomic_DNA"/>
</dbReference>
<sequence>MAKGDLSQEMPQQIGAPIIQGEFAQIAREINGMVKQLNSFSIEVTRIAREVGTKGKLGGQAKVQGVAGTWKDLTDSVNMMASNLTNQVQGGA</sequence>
<name>A0ABP8KGX3_9BACT</name>
<gene>
    <name evidence="3" type="ORF">GCM10023187_25300</name>
</gene>